<dbReference type="InterPro" id="IPR005828">
    <property type="entry name" value="MFS_sugar_transport-like"/>
</dbReference>
<dbReference type="InterPro" id="IPR003663">
    <property type="entry name" value="Sugar/inositol_transpt"/>
</dbReference>
<dbReference type="InterPro" id="IPR005829">
    <property type="entry name" value="Sugar_transporter_CS"/>
</dbReference>
<gene>
    <name evidence="9" type="ORF">OHJ16_04450</name>
</gene>
<proteinExistence type="inferred from homology"/>
<name>A0ABT4I7N5_9ACTO</name>
<dbReference type="PRINTS" id="PR00171">
    <property type="entry name" value="SUGRTRNSPORT"/>
</dbReference>
<comment type="similarity">
    <text evidence="2">Belongs to the major facilitator superfamily. Sugar transporter (TC 2.A.1.1) family.</text>
</comment>
<evidence type="ECO:0000313" key="9">
    <source>
        <dbReference type="EMBL" id="MCZ0857292.1"/>
    </source>
</evidence>
<feature type="transmembrane region" description="Helical" evidence="7">
    <location>
        <begin position="471"/>
        <end position="491"/>
    </location>
</feature>
<feature type="transmembrane region" description="Helical" evidence="7">
    <location>
        <begin position="435"/>
        <end position="459"/>
    </location>
</feature>
<keyword evidence="5 7" id="KW-1133">Transmembrane helix</keyword>
<keyword evidence="10" id="KW-1185">Reference proteome</keyword>
<feature type="transmembrane region" description="Helical" evidence="7">
    <location>
        <begin position="392"/>
        <end position="415"/>
    </location>
</feature>
<evidence type="ECO:0000256" key="4">
    <source>
        <dbReference type="ARBA" id="ARBA00022692"/>
    </source>
</evidence>
<feature type="transmembrane region" description="Helical" evidence="7">
    <location>
        <begin position="240"/>
        <end position="258"/>
    </location>
</feature>
<dbReference type="Proteomes" id="UP001072034">
    <property type="component" value="Unassembled WGS sequence"/>
</dbReference>
<dbReference type="PROSITE" id="PS00217">
    <property type="entry name" value="SUGAR_TRANSPORT_2"/>
    <property type="match status" value="1"/>
</dbReference>
<dbReference type="PROSITE" id="PS50850">
    <property type="entry name" value="MFS"/>
    <property type="match status" value="1"/>
</dbReference>
<evidence type="ECO:0000256" key="5">
    <source>
        <dbReference type="ARBA" id="ARBA00022989"/>
    </source>
</evidence>
<feature type="transmembrane region" description="Helical" evidence="7">
    <location>
        <begin position="497"/>
        <end position="519"/>
    </location>
</feature>
<dbReference type="PROSITE" id="PS00216">
    <property type="entry name" value="SUGAR_TRANSPORT_1"/>
    <property type="match status" value="1"/>
</dbReference>
<dbReference type="Pfam" id="PF00083">
    <property type="entry name" value="Sugar_tr"/>
    <property type="match status" value="2"/>
</dbReference>
<sequence>MTQTPTELTRAEIDALVDRTPPSGKRRSVGFVALVATLGSLLFGYDTGVISGALPYMHMPVGAGGLHLDAVREGLVTATLLLGCACGAFFGGRLSDQYGRRHNILLLAFVFFLGAMGCTFSPNIWALYPARFILGLAVGGASATVPVYLAETAPKSIRGTLVGIDQLMIVTGQFLAFAMNAGIARITGGPEATVTATDPGTTITVGGVETAVEVGRTYSWDALKAVSDAITVDGGNGQTWRYMLVLCSIPAVALWIGMRMMPESSRWHAANFRYAKAIAELKRVRRPVDDVAGEIDEMIEINRREATAEHWSLARCFATRWTRRVLIIGVMVGVFNQTTGVNTMMYYAPKILQNAGFGTQAAITLTVLTGIASVIGSSLGLWLLLRLPRRKVLIGGTIGLTVMLWVMTAVFLFGINPHLDAEGNVLGTMPAMVPYLVVVVIIIYLLFMQGGNAPGTWVIMSELFPARMRGAAMGFAVLCLWIANAIITFLFPVMMDYLGPVATYLVFSVVNVIAVIYMIRRVPETKYSSLEELEETFQAQYG</sequence>
<dbReference type="PANTHER" id="PTHR48020">
    <property type="entry name" value="PROTON MYO-INOSITOL COTRANSPORTER"/>
    <property type="match status" value="1"/>
</dbReference>
<evidence type="ECO:0000256" key="6">
    <source>
        <dbReference type="ARBA" id="ARBA00023136"/>
    </source>
</evidence>
<accession>A0ABT4I7N5</accession>
<keyword evidence="6 7" id="KW-0472">Membrane</keyword>
<dbReference type="EMBL" id="JAPTMY010000007">
    <property type="protein sequence ID" value="MCZ0857292.1"/>
    <property type="molecule type" value="Genomic_DNA"/>
</dbReference>
<feature type="transmembrane region" description="Helical" evidence="7">
    <location>
        <begin position="162"/>
        <end position="183"/>
    </location>
</feature>
<evidence type="ECO:0000256" key="2">
    <source>
        <dbReference type="ARBA" id="ARBA00010992"/>
    </source>
</evidence>
<comment type="subcellular location">
    <subcellularLocation>
        <location evidence="1">Cell membrane</location>
        <topology evidence="1">Multi-pass membrane protein</topology>
    </subcellularLocation>
</comment>
<dbReference type="Gene3D" id="1.20.1250.20">
    <property type="entry name" value="MFS general substrate transporter like domains"/>
    <property type="match status" value="2"/>
</dbReference>
<feature type="transmembrane region" description="Helical" evidence="7">
    <location>
        <begin position="29"/>
        <end position="54"/>
    </location>
</feature>
<feature type="domain" description="Major facilitator superfamily (MFS) profile" evidence="8">
    <location>
        <begin position="32"/>
        <end position="526"/>
    </location>
</feature>
<dbReference type="RefSeq" id="WP_268916914.1">
    <property type="nucleotide sequence ID" value="NZ_JAPTMY010000007.1"/>
</dbReference>
<comment type="caution">
    <text evidence="9">The sequence shown here is derived from an EMBL/GenBank/DDBJ whole genome shotgun (WGS) entry which is preliminary data.</text>
</comment>
<evidence type="ECO:0000259" key="8">
    <source>
        <dbReference type="PROSITE" id="PS50850"/>
    </source>
</evidence>
<feature type="transmembrane region" description="Helical" evidence="7">
    <location>
        <begin position="104"/>
        <end position="126"/>
    </location>
</feature>
<organism evidence="9 10">
    <name type="scientific">Actinomyces israelii</name>
    <dbReference type="NCBI Taxonomy" id="1659"/>
    <lineage>
        <taxon>Bacteria</taxon>
        <taxon>Bacillati</taxon>
        <taxon>Actinomycetota</taxon>
        <taxon>Actinomycetes</taxon>
        <taxon>Actinomycetales</taxon>
        <taxon>Actinomycetaceae</taxon>
        <taxon>Actinomyces</taxon>
    </lineage>
</organism>
<dbReference type="InterPro" id="IPR050814">
    <property type="entry name" value="Myo-inositol_Transporter"/>
</dbReference>
<evidence type="ECO:0000313" key="10">
    <source>
        <dbReference type="Proteomes" id="UP001072034"/>
    </source>
</evidence>
<keyword evidence="4 7" id="KW-0812">Transmembrane</keyword>
<evidence type="ECO:0000256" key="3">
    <source>
        <dbReference type="ARBA" id="ARBA00022448"/>
    </source>
</evidence>
<dbReference type="PANTHER" id="PTHR48020:SF12">
    <property type="entry name" value="PROTON MYO-INOSITOL COTRANSPORTER"/>
    <property type="match status" value="1"/>
</dbReference>
<evidence type="ECO:0000256" key="1">
    <source>
        <dbReference type="ARBA" id="ARBA00004651"/>
    </source>
</evidence>
<feature type="transmembrane region" description="Helical" evidence="7">
    <location>
        <begin position="74"/>
        <end position="92"/>
    </location>
</feature>
<dbReference type="InterPro" id="IPR020846">
    <property type="entry name" value="MFS_dom"/>
</dbReference>
<feature type="transmembrane region" description="Helical" evidence="7">
    <location>
        <begin position="132"/>
        <end position="150"/>
    </location>
</feature>
<protein>
    <submittedName>
        <fullName evidence="9">MFS transporter</fullName>
    </submittedName>
</protein>
<feature type="transmembrane region" description="Helical" evidence="7">
    <location>
        <begin position="325"/>
        <end position="348"/>
    </location>
</feature>
<dbReference type="SUPFAM" id="SSF103473">
    <property type="entry name" value="MFS general substrate transporter"/>
    <property type="match status" value="1"/>
</dbReference>
<feature type="transmembrane region" description="Helical" evidence="7">
    <location>
        <begin position="360"/>
        <end position="385"/>
    </location>
</feature>
<reference evidence="9" key="1">
    <citation type="submission" date="2022-10" db="EMBL/GenBank/DDBJ databases">
        <title>Genome sequence of Actinomyces israelii ATCC 10048.</title>
        <authorList>
            <person name="Watt R.M."/>
            <person name="Tong W.M."/>
        </authorList>
    </citation>
    <scope>NUCLEOTIDE SEQUENCE</scope>
    <source>
        <strain evidence="9">ATCC 10048</strain>
    </source>
</reference>
<evidence type="ECO:0000256" key="7">
    <source>
        <dbReference type="SAM" id="Phobius"/>
    </source>
</evidence>
<keyword evidence="3" id="KW-0813">Transport</keyword>
<dbReference type="InterPro" id="IPR036259">
    <property type="entry name" value="MFS_trans_sf"/>
</dbReference>